<dbReference type="Proteomes" id="UP000265520">
    <property type="component" value="Unassembled WGS sequence"/>
</dbReference>
<reference evidence="1 2" key="1">
    <citation type="journal article" date="2018" name="Front. Plant Sci.">
        <title>Red Clover (Trifolium pratense) and Zigzag Clover (T. medium) - A Picture of Genomic Similarities and Differences.</title>
        <authorList>
            <person name="Dluhosova J."/>
            <person name="Istvanek J."/>
            <person name="Nedelnik J."/>
            <person name="Repkova J."/>
        </authorList>
    </citation>
    <scope>NUCLEOTIDE SEQUENCE [LARGE SCALE GENOMIC DNA]</scope>
    <source>
        <strain evidence="2">cv. 10/8</strain>
        <tissue evidence="1">Leaf</tissue>
    </source>
</reference>
<sequence>SLNRHIALCSASCRQARILKSSGDVLESRQARCRQAILGDNDHVKLVCLMALSASKGL</sequence>
<evidence type="ECO:0000313" key="1">
    <source>
        <dbReference type="EMBL" id="MCI48078.1"/>
    </source>
</evidence>
<comment type="caution">
    <text evidence="1">The sequence shown here is derived from an EMBL/GenBank/DDBJ whole genome shotgun (WGS) entry which is preliminary data.</text>
</comment>
<proteinExistence type="predicted"/>
<evidence type="ECO:0000313" key="2">
    <source>
        <dbReference type="Proteomes" id="UP000265520"/>
    </source>
</evidence>
<dbReference type="EMBL" id="LXQA010381190">
    <property type="protein sequence ID" value="MCI48078.1"/>
    <property type="molecule type" value="Genomic_DNA"/>
</dbReference>
<organism evidence="1 2">
    <name type="scientific">Trifolium medium</name>
    <dbReference type="NCBI Taxonomy" id="97028"/>
    <lineage>
        <taxon>Eukaryota</taxon>
        <taxon>Viridiplantae</taxon>
        <taxon>Streptophyta</taxon>
        <taxon>Embryophyta</taxon>
        <taxon>Tracheophyta</taxon>
        <taxon>Spermatophyta</taxon>
        <taxon>Magnoliopsida</taxon>
        <taxon>eudicotyledons</taxon>
        <taxon>Gunneridae</taxon>
        <taxon>Pentapetalae</taxon>
        <taxon>rosids</taxon>
        <taxon>fabids</taxon>
        <taxon>Fabales</taxon>
        <taxon>Fabaceae</taxon>
        <taxon>Papilionoideae</taxon>
        <taxon>50 kb inversion clade</taxon>
        <taxon>NPAAA clade</taxon>
        <taxon>Hologalegina</taxon>
        <taxon>IRL clade</taxon>
        <taxon>Trifolieae</taxon>
        <taxon>Trifolium</taxon>
    </lineage>
</organism>
<protein>
    <submittedName>
        <fullName evidence="1">Uncharacterized protein</fullName>
    </submittedName>
</protein>
<dbReference type="AlphaFoldDB" id="A0A392SGQ5"/>
<keyword evidence="2" id="KW-1185">Reference proteome</keyword>
<feature type="non-terminal residue" evidence="1">
    <location>
        <position position="1"/>
    </location>
</feature>
<accession>A0A392SGQ5</accession>
<name>A0A392SGQ5_9FABA</name>